<evidence type="ECO:0000256" key="1">
    <source>
        <dbReference type="SAM" id="SignalP"/>
    </source>
</evidence>
<evidence type="ECO:0000313" key="3">
    <source>
        <dbReference type="WBParaSite" id="SMUV_0000418401-mRNA-1"/>
    </source>
</evidence>
<reference evidence="3" key="1">
    <citation type="submission" date="2016-04" db="UniProtKB">
        <authorList>
            <consortium name="WormBaseParasite"/>
        </authorList>
    </citation>
    <scope>IDENTIFICATION</scope>
</reference>
<keyword evidence="2" id="KW-1185">Reference proteome</keyword>
<feature type="signal peptide" evidence="1">
    <location>
        <begin position="1"/>
        <end position="24"/>
    </location>
</feature>
<dbReference type="Proteomes" id="UP000046393">
    <property type="component" value="Unplaced"/>
</dbReference>
<dbReference type="AlphaFoldDB" id="A0A158R4R9"/>
<organism evidence="2 3">
    <name type="scientific">Syphacia muris</name>
    <dbReference type="NCBI Taxonomy" id="451379"/>
    <lineage>
        <taxon>Eukaryota</taxon>
        <taxon>Metazoa</taxon>
        <taxon>Ecdysozoa</taxon>
        <taxon>Nematoda</taxon>
        <taxon>Chromadorea</taxon>
        <taxon>Rhabditida</taxon>
        <taxon>Spirurina</taxon>
        <taxon>Oxyuridomorpha</taxon>
        <taxon>Oxyuroidea</taxon>
        <taxon>Oxyuridae</taxon>
        <taxon>Syphacia</taxon>
    </lineage>
</organism>
<feature type="chain" id="PRO_5007631509" evidence="1">
    <location>
        <begin position="25"/>
        <end position="146"/>
    </location>
</feature>
<name>A0A158R4R9_9BILA</name>
<proteinExistence type="predicted"/>
<protein>
    <submittedName>
        <fullName evidence="3">Uncharacterized protein</fullName>
    </submittedName>
</protein>
<sequence length="146" mass="17577">MHKIGYFLTTLLLIFILLHDSVQLKRSRRHKFRHHSRTYNLTFSIRNHNISEAKFFQIRGPGHSAYFELLPSNVFTQTFKARGKGSWILFVEFDDNYYAKSRPKLISRDSFPHWVTFIHIYYLLFNYSVGFTEWEKVTSFLKAKLY</sequence>
<dbReference type="WBParaSite" id="SMUV_0000418401-mRNA-1">
    <property type="protein sequence ID" value="SMUV_0000418401-mRNA-1"/>
    <property type="gene ID" value="SMUV_0000418401"/>
</dbReference>
<keyword evidence="1" id="KW-0732">Signal</keyword>
<accession>A0A158R4R9</accession>
<evidence type="ECO:0000313" key="2">
    <source>
        <dbReference type="Proteomes" id="UP000046393"/>
    </source>
</evidence>